<name>A0A7I7TEN0_9MYCO</name>
<comment type="similarity">
    <text evidence="1">Belongs to the short-chain dehydrogenases/reductases (SDR) family.</text>
</comment>
<evidence type="ECO:0000313" key="3">
    <source>
        <dbReference type="EMBL" id="BBY67021.1"/>
    </source>
</evidence>
<dbReference type="FunFam" id="3.40.50.720:FF:000084">
    <property type="entry name" value="Short-chain dehydrogenase reductase"/>
    <property type="match status" value="1"/>
</dbReference>
<dbReference type="InterPro" id="IPR002347">
    <property type="entry name" value="SDR_fam"/>
</dbReference>
<dbReference type="KEGG" id="mhev:MHEL_52640"/>
<proteinExistence type="inferred from homology"/>
<dbReference type="NCBIfam" id="NF005559">
    <property type="entry name" value="PRK07231.1"/>
    <property type="match status" value="1"/>
</dbReference>
<dbReference type="PRINTS" id="PR00080">
    <property type="entry name" value="SDRFAMILY"/>
</dbReference>
<dbReference type="PANTHER" id="PTHR24321">
    <property type="entry name" value="DEHYDROGENASES, SHORT CHAIN"/>
    <property type="match status" value="1"/>
</dbReference>
<gene>
    <name evidence="3" type="primary">fabG3</name>
    <name evidence="3" type="ORF">MHEL_52640</name>
</gene>
<dbReference type="EMBL" id="AP022596">
    <property type="protein sequence ID" value="BBY67021.1"/>
    <property type="molecule type" value="Genomic_DNA"/>
</dbReference>
<dbReference type="PANTHER" id="PTHR24321:SF8">
    <property type="entry name" value="ESTRADIOL 17-BETA-DEHYDROGENASE 8-RELATED"/>
    <property type="match status" value="1"/>
</dbReference>
<dbReference type="InterPro" id="IPR020904">
    <property type="entry name" value="Sc_DH/Rdtase_CS"/>
</dbReference>
<reference evidence="3 4" key="1">
    <citation type="journal article" date="2019" name="Emerg. Microbes Infect.">
        <title>Comprehensive subspecies identification of 175 nontuberculous mycobacteria species based on 7547 genomic profiles.</title>
        <authorList>
            <person name="Matsumoto Y."/>
            <person name="Kinjo T."/>
            <person name="Motooka D."/>
            <person name="Nabeya D."/>
            <person name="Jung N."/>
            <person name="Uechi K."/>
            <person name="Horii T."/>
            <person name="Iida T."/>
            <person name="Fujita J."/>
            <person name="Nakamura S."/>
        </authorList>
    </citation>
    <scope>NUCLEOTIDE SEQUENCE [LARGE SCALE GENOMIC DNA]</scope>
    <source>
        <strain evidence="3 4">JCM 30396</strain>
    </source>
</reference>
<dbReference type="GO" id="GO:0016491">
    <property type="term" value="F:oxidoreductase activity"/>
    <property type="evidence" value="ECO:0007669"/>
    <property type="project" value="UniProtKB-KW"/>
</dbReference>
<sequence length="263" mass="27212">MTTRFDGQSVLVTGGARGMGEAHVRGFVAEGARVVIADVLEEEGEALAEQLGDSAIYVHLDVSDEAQWRSVVQRAEAEFGPLRVLINNAGIGGVPTTLVDTDIDVWHRVLAVNLDGTFLGIKTVVPSMLRGGTGGAIVNISSFAGLMGSPLLGAYGASKFAVRGLTKTAAMELGPHGIRVNSIHPGYVRTPILDGIPDEAIHGRLAIERVATPADVTPVVLFAASSDAGYCTGAEFAVDGGWSAGEPGPIFVPPGAQVPEFAT</sequence>
<organism evidence="3 4">
    <name type="scientific">Mycolicibacterium helvum</name>
    <dbReference type="NCBI Taxonomy" id="1534349"/>
    <lineage>
        <taxon>Bacteria</taxon>
        <taxon>Bacillati</taxon>
        <taxon>Actinomycetota</taxon>
        <taxon>Actinomycetes</taxon>
        <taxon>Mycobacteriales</taxon>
        <taxon>Mycobacteriaceae</taxon>
        <taxon>Mycolicibacterium</taxon>
    </lineage>
</organism>
<dbReference type="InterPro" id="IPR036291">
    <property type="entry name" value="NAD(P)-bd_dom_sf"/>
</dbReference>
<dbReference type="Pfam" id="PF13561">
    <property type="entry name" value="adh_short_C2"/>
    <property type="match status" value="1"/>
</dbReference>
<dbReference type="PRINTS" id="PR00081">
    <property type="entry name" value="GDHRDH"/>
</dbReference>
<accession>A0A7I7TEN0</accession>
<dbReference type="RefSeq" id="WP_163751048.1">
    <property type="nucleotide sequence ID" value="NZ_AP022596.1"/>
</dbReference>
<evidence type="ECO:0000256" key="2">
    <source>
        <dbReference type="ARBA" id="ARBA00023002"/>
    </source>
</evidence>
<protein>
    <submittedName>
        <fullName evidence="3">3-alpha-(Or 20-beta)-hydroxysteroid dehydrogenase</fullName>
    </submittedName>
</protein>
<evidence type="ECO:0000256" key="1">
    <source>
        <dbReference type="ARBA" id="ARBA00006484"/>
    </source>
</evidence>
<dbReference type="PROSITE" id="PS00061">
    <property type="entry name" value="ADH_SHORT"/>
    <property type="match status" value="1"/>
</dbReference>
<dbReference type="Proteomes" id="UP000467148">
    <property type="component" value="Chromosome"/>
</dbReference>
<dbReference type="SUPFAM" id="SSF51735">
    <property type="entry name" value="NAD(P)-binding Rossmann-fold domains"/>
    <property type="match status" value="1"/>
</dbReference>
<dbReference type="AlphaFoldDB" id="A0A7I7TEN0"/>
<dbReference type="Gene3D" id="3.40.50.720">
    <property type="entry name" value="NAD(P)-binding Rossmann-like Domain"/>
    <property type="match status" value="1"/>
</dbReference>
<evidence type="ECO:0000313" key="4">
    <source>
        <dbReference type="Proteomes" id="UP000467148"/>
    </source>
</evidence>
<keyword evidence="2" id="KW-0560">Oxidoreductase</keyword>
<keyword evidence="4" id="KW-1185">Reference proteome</keyword>